<protein>
    <submittedName>
        <fullName evidence="1">Uncharacterized protein</fullName>
    </submittedName>
</protein>
<dbReference type="STRING" id="100053.GCA_002009845_02246"/>
<dbReference type="AlphaFoldDB" id="V6I3E8"/>
<proteinExistence type="predicted"/>
<gene>
    <name evidence="1" type="ORF">LEP1GSC062_0355</name>
</gene>
<dbReference type="Proteomes" id="UP000018747">
    <property type="component" value="Unassembled WGS sequence"/>
</dbReference>
<evidence type="ECO:0000313" key="2">
    <source>
        <dbReference type="Proteomes" id="UP000018747"/>
    </source>
</evidence>
<organism evidence="1 2">
    <name type="scientific">Leptospira alexanderi serovar Manhao 3 str. L 60</name>
    <dbReference type="NCBI Taxonomy" id="1049759"/>
    <lineage>
        <taxon>Bacteria</taxon>
        <taxon>Pseudomonadati</taxon>
        <taxon>Spirochaetota</taxon>
        <taxon>Spirochaetia</taxon>
        <taxon>Leptospirales</taxon>
        <taxon>Leptospiraceae</taxon>
        <taxon>Leptospira</taxon>
    </lineage>
</organism>
<name>V6I3E8_9LEPT</name>
<sequence length="94" mass="10601">MAIMDQIFLTDLPDQYDRLLAVAGGKLSDTAFELVGIGFAFFKIPSFQIFGAVETKTETRGFILGQIRTISHWLSERSQKNSHSLFWDANIPSF</sequence>
<keyword evidence="2" id="KW-1185">Reference proteome</keyword>
<comment type="caution">
    <text evidence="1">The sequence shown here is derived from an EMBL/GenBank/DDBJ whole genome shotgun (WGS) entry which is preliminary data.</text>
</comment>
<reference evidence="1" key="1">
    <citation type="submission" date="2013-05" db="EMBL/GenBank/DDBJ databases">
        <authorList>
            <person name="Harkins D.M."/>
            <person name="Durkin A.S."/>
            <person name="Brinkac L.M."/>
            <person name="Haft D.H."/>
            <person name="Selengut J.D."/>
            <person name="Sanka R."/>
            <person name="DePew J."/>
            <person name="Purushe J."/>
            <person name="Hartskeerl R.A."/>
            <person name="Ahmed A."/>
            <person name="van der Linden H."/>
            <person name="Goris M.G.A."/>
            <person name="Vinetz J.M."/>
            <person name="Sutton G.G."/>
            <person name="Nierman W.C."/>
            <person name="Fouts D.E."/>
        </authorList>
    </citation>
    <scope>NUCLEOTIDE SEQUENCE [LARGE SCALE GENOMIC DNA]</scope>
    <source>
        <strain evidence="1">L 60</strain>
    </source>
</reference>
<dbReference type="EMBL" id="AHMT02000005">
    <property type="protein sequence ID" value="EQA64461.1"/>
    <property type="molecule type" value="Genomic_DNA"/>
</dbReference>
<evidence type="ECO:0000313" key="1">
    <source>
        <dbReference type="EMBL" id="EQA64461.1"/>
    </source>
</evidence>
<accession>V6I3E8</accession>